<organism evidence="1 2">
    <name type="scientific">Pantoea anthophila</name>
    <dbReference type="NCBI Taxonomy" id="470931"/>
    <lineage>
        <taxon>Bacteria</taxon>
        <taxon>Pseudomonadati</taxon>
        <taxon>Pseudomonadota</taxon>
        <taxon>Gammaproteobacteria</taxon>
        <taxon>Enterobacterales</taxon>
        <taxon>Erwiniaceae</taxon>
        <taxon>Pantoea</taxon>
    </lineage>
</organism>
<reference evidence="1 2" key="1">
    <citation type="submission" date="2019-06" db="EMBL/GenBank/DDBJ databases">
        <title>Taxogenomics and systematics of the genus Pantoea.</title>
        <authorList>
            <person name="Tambong J.T."/>
        </authorList>
    </citation>
    <scope>NUCLEOTIDE SEQUENCE [LARGE SCALE GENOMIC DNA]</scope>
    <source>
        <strain evidence="1 2">LMG 2558</strain>
    </source>
</reference>
<evidence type="ECO:0000313" key="1">
    <source>
        <dbReference type="EMBL" id="TPV21063.1"/>
    </source>
</evidence>
<name>A0ABY2Z5N3_9GAMM</name>
<dbReference type="RefSeq" id="WP_140925530.1">
    <property type="nucleotide sequence ID" value="NZ_CP122311.1"/>
</dbReference>
<proteinExistence type="predicted"/>
<keyword evidence="2" id="KW-1185">Reference proteome</keyword>
<comment type="caution">
    <text evidence="1">The sequence shown here is derived from an EMBL/GenBank/DDBJ whole genome shotgun (WGS) entry which is preliminary data.</text>
</comment>
<sequence>MKINGFNGGLLYGVPGGYEFYIAQYGVKRPVGYALEVTDGVPDFLVVAFDTPGLRRTTGCLKPLFKKSALYLRSQLSLLSGEYTANNRRDNGDGFRAGAAGKNNATFPQGSKKEAATLSVAAPIKILTDRYYVIHGLFISALKLHRHGIAVPAARGDQRVHAIA</sequence>
<protein>
    <submittedName>
        <fullName evidence="1">Uncharacterized protein</fullName>
    </submittedName>
</protein>
<evidence type="ECO:0000313" key="2">
    <source>
        <dbReference type="Proteomes" id="UP000316142"/>
    </source>
</evidence>
<dbReference type="Proteomes" id="UP000316142">
    <property type="component" value="Unassembled WGS sequence"/>
</dbReference>
<dbReference type="InterPro" id="IPR023136">
    <property type="entry name" value="Api92-like_dom_sf"/>
</dbReference>
<accession>A0ABY2Z5N3</accession>
<dbReference type="Gene3D" id="3.30.70.1270">
    <property type="entry name" value="Api92-like domains"/>
    <property type="match status" value="1"/>
</dbReference>
<dbReference type="SUPFAM" id="SSF160940">
    <property type="entry name" value="Api92-like"/>
    <property type="match status" value="1"/>
</dbReference>
<dbReference type="EMBL" id="VHIZ01000064">
    <property type="protein sequence ID" value="TPV21063.1"/>
    <property type="molecule type" value="Genomic_DNA"/>
</dbReference>
<dbReference type="Gene3D" id="1.10.3530.10">
    <property type="entry name" value="Api92-like"/>
    <property type="match status" value="1"/>
</dbReference>
<gene>
    <name evidence="1" type="ORF">FJW00_20570</name>
</gene>